<dbReference type="InterPro" id="IPR000182">
    <property type="entry name" value="GNAT_dom"/>
</dbReference>
<name>A0ABT6XRH7_9FLAO</name>
<dbReference type="SUPFAM" id="SSF55729">
    <property type="entry name" value="Acyl-CoA N-acyltransferases (Nat)"/>
    <property type="match status" value="1"/>
</dbReference>
<dbReference type="Gene3D" id="3.40.630.30">
    <property type="match status" value="1"/>
</dbReference>
<dbReference type="RefSeq" id="WP_283239371.1">
    <property type="nucleotide sequence ID" value="NZ_JASGBP010000005.1"/>
</dbReference>
<evidence type="ECO:0000313" key="3">
    <source>
        <dbReference type="Proteomes" id="UP001230035"/>
    </source>
</evidence>
<organism evidence="2 3">
    <name type="scientific">Flavobacterium sedimenticola</name>
    <dbReference type="NCBI Taxonomy" id="3043286"/>
    <lineage>
        <taxon>Bacteria</taxon>
        <taxon>Pseudomonadati</taxon>
        <taxon>Bacteroidota</taxon>
        <taxon>Flavobacteriia</taxon>
        <taxon>Flavobacteriales</taxon>
        <taxon>Flavobacteriaceae</taxon>
        <taxon>Flavobacterium</taxon>
    </lineage>
</organism>
<dbReference type="PROSITE" id="PS51186">
    <property type="entry name" value="GNAT"/>
    <property type="match status" value="1"/>
</dbReference>
<dbReference type="EMBL" id="JASGBP010000005">
    <property type="protein sequence ID" value="MDI9257696.1"/>
    <property type="molecule type" value="Genomic_DNA"/>
</dbReference>
<protein>
    <submittedName>
        <fullName evidence="2">GNAT family N-acetyltransferase</fullName>
    </submittedName>
</protein>
<sequence length="172" mass="19779">MILLYKLKPKAVAAEESHLISLIEWKPTLFSWYPKGYGFKYALYSFFKLTGIFKNKNYSAFLAYQGTQLIGSLLLVPAYYRWPFMHKDDIQITYVKIYKEFRGKGYGKQMMQNAILRLPAEAKEKGVWYVTDDTNKASQAVAESVGFELVSYGVPSRLLGLPLLKILRSQPL</sequence>
<gene>
    <name evidence="2" type="ORF">QHT84_09750</name>
</gene>
<keyword evidence="3" id="KW-1185">Reference proteome</keyword>
<feature type="domain" description="N-acetyltransferase" evidence="1">
    <location>
        <begin position="9"/>
        <end position="168"/>
    </location>
</feature>
<evidence type="ECO:0000259" key="1">
    <source>
        <dbReference type="PROSITE" id="PS51186"/>
    </source>
</evidence>
<dbReference type="Proteomes" id="UP001230035">
    <property type="component" value="Unassembled WGS sequence"/>
</dbReference>
<comment type="caution">
    <text evidence="2">The sequence shown here is derived from an EMBL/GenBank/DDBJ whole genome shotgun (WGS) entry which is preliminary data.</text>
</comment>
<accession>A0ABT6XRH7</accession>
<dbReference type="CDD" id="cd04301">
    <property type="entry name" value="NAT_SF"/>
    <property type="match status" value="1"/>
</dbReference>
<evidence type="ECO:0000313" key="2">
    <source>
        <dbReference type="EMBL" id="MDI9257696.1"/>
    </source>
</evidence>
<dbReference type="Pfam" id="PF00583">
    <property type="entry name" value="Acetyltransf_1"/>
    <property type="match status" value="1"/>
</dbReference>
<proteinExistence type="predicted"/>
<reference evidence="2 3" key="1">
    <citation type="submission" date="2023-05" db="EMBL/GenBank/DDBJ databases">
        <title>Flavobacterium sedimenti sp. nov., isolated from the sediment.</title>
        <authorList>
            <person name="Wu N."/>
        </authorList>
    </citation>
    <scope>NUCLEOTIDE SEQUENCE [LARGE SCALE GENOMIC DNA]</scope>
    <source>
        <strain evidence="2 3">YZ-48</strain>
    </source>
</reference>
<dbReference type="InterPro" id="IPR016181">
    <property type="entry name" value="Acyl_CoA_acyltransferase"/>
</dbReference>